<comment type="function">
    <text evidence="5">Enables the bacterium to metabolize sucrose as a sole carbon source.</text>
</comment>
<dbReference type="InterPro" id="IPR013320">
    <property type="entry name" value="ConA-like_dom_sf"/>
</dbReference>
<accession>A0A380N2E6</accession>
<dbReference type="InterPro" id="IPR051214">
    <property type="entry name" value="GH32_Enzymes"/>
</dbReference>
<dbReference type="Gene3D" id="2.115.10.20">
    <property type="entry name" value="Glycosyl hydrolase domain, family 43"/>
    <property type="match status" value="1"/>
</dbReference>
<comment type="similarity">
    <text evidence="1 4">Belongs to the glycosyl hydrolase 32 family.</text>
</comment>
<feature type="domain" description="Glycosyl hydrolase family 32 N-terminal" evidence="6">
    <location>
        <begin position="36"/>
        <end position="332"/>
    </location>
</feature>
<evidence type="ECO:0000259" key="6">
    <source>
        <dbReference type="Pfam" id="PF00251"/>
    </source>
</evidence>
<keyword evidence="3 4" id="KW-0326">Glycosidase</keyword>
<gene>
    <name evidence="8" type="primary">scrB</name>
    <name evidence="8" type="ORF">NCTC10717_02045</name>
</gene>
<dbReference type="InterPro" id="IPR006232">
    <property type="entry name" value="Suc6P_hydrolase"/>
</dbReference>
<dbReference type="GO" id="GO:0005737">
    <property type="term" value="C:cytoplasm"/>
    <property type="evidence" value="ECO:0007669"/>
    <property type="project" value="UniProtKB-SubCell"/>
</dbReference>
<dbReference type="InterPro" id="IPR013189">
    <property type="entry name" value="Glyco_hydro_32_C"/>
</dbReference>
<dbReference type="SUPFAM" id="SSF49899">
    <property type="entry name" value="Concanavalin A-like lectins/glucanases"/>
    <property type="match status" value="1"/>
</dbReference>
<evidence type="ECO:0000313" key="9">
    <source>
        <dbReference type="Proteomes" id="UP000254575"/>
    </source>
</evidence>
<keyword evidence="9" id="KW-1185">Reference proteome</keyword>
<dbReference type="InterPro" id="IPR023296">
    <property type="entry name" value="Glyco_hydro_beta-prop_sf"/>
</dbReference>
<evidence type="ECO:0000256" key="3">
    <source>
        <dbReference type="ARBA" id="ARBA00023295"/>
    </source>
</evidence>
<protein>
    <recommendedName>
        <fullName evidence="4">Sucrose-6-phosphate hydrolase</fullName>
        <ecNumber evidence="4">3.2.1.26</ecNumber>
    </recommendedName>
    <alternativeName>
        <fullName evidence="5">Invertase</fullName>
    </alternativeName>
</protein>
<comment type="catalytic activity">
    <reaction evidence="4">
        <text>Hydrolysis of terminal non-reducing beta-D-fructofuranoside residues in beta-D-fructofuranosides.</text>
        <dbReference type="EC" id="3.2.1.26"/>
    </reaction>
</comment>
<name>A0A380N2E6_9GAMM</name>
<keyword evidence="2 4" id="KW-0378">Hydrolase</keyword>
<dbReference type="SUPFAM" id="SSF75005">
    <property type="entry name" value="Arabinanase/levansucrase/invertase"/>
    <property type="match status" value="1"/>
</dbReference>
<dbReference type="PROSITE" id="PS00609">
    <property type="entry name" value="GLYCOSYL_HYDROL_F32"/>
    <property type="match status" value="1"/>
</dbReference>
<comment type="pathway">
    <text evidence="5">Glycan biosynthesis; sucrose metabolism.</text>
</comment>
<keyword evidence="5" id="KW-0963">Cytoplasm</keyword>
<dbReference type="InterPro" id="IPR018053">
    <property type="entry name" value="Glyco_hydro_32_AS"/>
</dbReference>
<dbReference type="EC" id="3.2.1.26" evidence="4"/>
<dbReference type="PANTHER" id="PTHR43101">
    <property type="entry name" value="BETA-FRUCTOSIDASE"/>
    <property type="match status" value="1"/>
</dbReference>
<reference evidence="8 9" key="1">
    <citation type="submission" date="2018-06" db="EMBL/GenBank/DDBJ databases">
        <authorList>
            <consortium name="Pathogen Informatics"/>
            <person name="Doyle S."/>
        </authorList>
    </citation>
    <scope>NUCLEOTIDE SEQUENCE [LARGE SCALE GENOMIC DNA]</scope>
    <source>
        <strain evidence="8 9">NCTC10717</strain>
    </source>
</reference>
<dbReference type="InterPro" id="IPR013148">
    <property type="entry name" value="Glyco_hydro_32_N"/>
</dbReference>
<evidence type="ECO:0000256" key="4">
    <source>
        <dbReference type="RuleBase" id="RU362110"/>
    </source>
</evidence>
<dbReference type="PANTHER" id="PTHR43101:SF1">
    <property type="entry name" value="BETA-FRUCTOSIDASE"/>
    <property type="match status" value="1"/>
</dbReference>
<dbReference type="OrthoDB" id="9801455at2"/>
<evidence type="ECO:0000259" key="7">
    <source>
        <dbReference type="Pfam" id="PF08244"/>
    </source>
</evidence>
<dbReference type="AlphaFoldDB" id="A0A380N2E6"/>
<dbReference type="UniPathway" id="UPA00238"/>
<dbReference type="SMART" id="SM00640">
    <property type="entry name" value="Glyco_32"/>
    <property type="match status" value="1"/>
</dbReference>
<dbReference type="CDD" id="cd18623">
    <property type="entry name" value="GH32_ScrB-like"/>
    <property type="match status" value="1"/>
</dbReference>
<dbReference type="NCBIfam" id="TIGR01322">
    <property type="entry name" value="scrB_fam"/>
    <property type="match status" value="1"/>
</dbReference>
<dbReference type="InterPro" id="IPR001362">
    <property type="entry name" value="Glyco_hydro_32"/>
</dbReference>
<organism evidence="8 9">
    <name type="scientific">Suttonella indologenes</name>
    <dbReference type="NCBI Taxonomy" id="13276"/>
    <lineage>
        <taxon>Bacteria</taxon>
        <taxon>Pseudomonadati</taxon>
        <taxon>Pseudomonadota</taxon>
        <taxon>Gammaproteobacteria</taxon>
        <taxon>Cardiobacteriales</taxon>
        <taxon>Cardiobacteriaceae</taxon>
        <taxon>Suttonella</taxon>
    </lineage>
</organism>
<dbReference type="Gene3D" id="2.60.120.560">
    <property type="entry name" value="Exo-inulinase, domain 1"/>
    <property type="match status" value="1"/>
</dbReference>
<dbReference type="Proteomes" id="UP000254575">
    <property type="component" value="Unassembled WGS sequence"/>
</dbReference>
<dbReference type="EMBL" id="UHIA01000004">
    <property type="protein sequence ID" value="SUO98303.1"/>
    <property type="molecule type" value="Genomic_DNA"/>
</dbReference>
<keyword evidence="5" id="KW-0119">Carbohydrate metabolism</keyword>
<sequence length="471" mass="53543">MWTTERRYRPLNQESMAEYEALCRQAAQSPWRQHYHIQPPAGLLNDPNGFCYHQGKYHLFYQWFPLGPVHGLKYWHHLVSDNLLDFTSQGIGIAPDTLEDSHGAYSGSAISFGDKMLIAYTGNHRDADWQRIPYQRSAFLSADNQLEKHPPFLCGAPAGYTEHCRDPKLWQNADGSYAMLLGAQRENLSGTVLYLRSADGLQWQLEGEVDCVLPQFGYMWECPDYFPLDGRDVLIFCPQGLQDYPNIYQCGYLLGSFDQVRRIFRHQGFQELDLGFEYYAAQSTLGKAEERIVIAWFGLPDMSCPTAVDGWAHCLSLPRVLSIEGEKLYQRPLPALAELRKGSAHDGVHYELLLSNPDNAPFSLRLRMGEYEDKNEETLLHYDGQYLVFDRSRSGLLPEPEIALPAGKGGHVRRLAIKKITDVQIFSDSSSLEIFINRGEFVMSGRIYPQSTADGLQYQLGDNAGIEFYAL</sequence>
<dbReference type="Pfam" id="PF00251">
    <property type="entry name" value="Glyco_hydro_32N"/>
    <property type="match status" value="1"/>
</dbReference>
<dbReference type="GO" id="GO:0005985">
    <property type="term" value="P:sucrose metabolic process"/>
    <property type="evidence" value="ECO:0007669"/>
    <property type="project" value="UniProtKB-UniPathway"/>
</dbReference>
<dbReference type="Pfam" id="PF08244">
    <property type="entry name" value="Glyco_hydro_32C"/>
    <property type="match status" value="1"/>
</dbReference>
<evidence type="ECO:0000313" key="8">
    <source>
        <dbReference type="EMBL" id="SUO98303.1"/>
    </source>
</evidence>
<feature type="domain" description="Glycosyl hydrolase family 32 C-terminal" evidence="7">
    <location>
        <begin position="350"/>
        <end position="457"/>
    </location>
</feature>
<proteinExistence type="inferred from homology"/>
<evidence type="ECO:0000256" key="1">
    <source>
        <dbReference type="ARBA" id="ARBA00009902"/>
    </source>
</evidence>
<dbReference type="RefSeq" id="WP_115219147.1">
    <property type="nucleotide sequence ID" value="NZ_UHIA01000004.1"/>
</dbReference>
<evidence type="ECO:0000256" key="2">
    <source>
        <dbReference type="ARBA" id="ARBA00022801"/>
    </source>
</evidence>
<evidence type="ECO:0000256" key="5">
    <source>
        <dbReference type="RuleBase" id="RU365015"/>
    </source>
</evidence>
<dbReference type="GO" id="GO:0004564">
    <property type="term" value="F:beta-fructofuranosidase activity"/>
    <property type="evidence" value="ECO:0007669"/>
    <property type="project" value="UniProtKB-EC"/>
</dbReference>
<comment type="subcellular location">
    <subcellularLocation>
        <location evidence="5">Cytoplasm</location>
    </subcellularLocation>
</comment>